<dbReference type="InterPro" id="IPR043325">
    <property type="entry name" value="LTSS"/>
</dbReference>
<accession>A0A7N0SYB7</accession>
<evidence type="ECO:0000259" key="11">
    <source>
        <dbReference type="SMART" id="SM00499"/>
    </source>
</evidence>
<keyword evidence="3" id="KW-1003">Cell membrane</keyword>
<proteinExistence type="inferred from homology"/>
<dbReference type="SMART" id="SM00499">
    <property type="entry name" value="AAI"/>
    <property type="match status" value="1"/>
</dbReference>
<feature type="compositionally biased region" description="Low complexity" evidence="9">
    <location>
        <begin position="120"/>
        <end position="139"/>
    </location>
</feature>
<keyword evidence="4" id="KW-0336">GPI-anchor</keyword>
<evidence type="ECO:0000256" key="9">
    <source>
        <dbReference type="SAM" id="MobiDB-lite"/>
    </source>
</evidence>
<dbReference type="GO" id="GO:0006869">
    <property type="term" value="P:lipid transport"/>
    <property type="evidence" value="ECO:0007669"/>
    <property type="project" value="InterPro"/>
</dbReference>
<evidence type="ECO:0000256" key="6">
    <source>
        <dbReference type="ARBA" id="ARBA00023157"/>
    </source>
</evidence>
<keyword evidence="6" id="KW-1015">Disulfide bond</keyword>
<dbReference type="InterPro" id="IPR000528">
    <property type="entry name" value="Plant_nsLTP"/>
</dbReference>
<feature type="domain" description="Bifunctional inhibitor/plant lipid transfer protein/seed storage helical" evidence="11">
    <location>
        <begin position="30"/>
        <end position="106"/>
    </location>
</feature>
<evidence type="ECO:0000256" key="4">
    <source>
        <dbReference type="ARBA" id="ARBA00022622"/>
    </source>
</evidence>
<keyword evidence="5 10" id="KW-0732">Signal</keyword>
<dbReference type="PRINTS" id="PR00382">
    <property type="entry name" value="LIPIDTRNSFER"/>
</dbReference>
<dbReference type="Gene3D" id="1.10.110.10">
    <property type="entry name" value="Plant lipid-transfer and hydrophobic proteins"/>
    <property type="match status" value="1"/>
</dbReference>
<name>A0A7N0SYB7_KALFE</name>
<evidence type="ECO:0000256" key="1">
    <source>
        <dbReference type="ARBA" id="ARBA00004609"/>
    </source>
</evidence>
<dbReference type="EnsemblPlants" id="Kaladp0012s0043.1.v1.1">
    <property type="protein sequence ID" value="Kaladp0012s0043.1.v1.1"/>
    <property type="gene ID" value="Kaladp0012s0043.v1.1"/>
</dbReference>
<dbReference type="GO" id="GO:0008289">
    <property type="term" value="F:lipid binding"/>
    <property type="evidence" value="ECO:0007669"/>
    <property type="project" value="InterPro"/>
</dbReference>
<evidence type="ECO:0000256" key="2">
    <source>
        <dbReference type="ARBA" id="ARBA00009748"/>
    </source>
</evidence>
<evidence type="ECO:0000313" key="12">
    <source>
        <dbReference type="EnsemblPlants" id="Kaladp0012s0043.1.v1.1"/>
    </source>
</evidence>
<keyword evidence="4" id="KW-0472">Membrane</keyword>
<evidence type="ECO:0000256" key="5">
    <source>
        <dbReference type="ARBA" id="ARBA00022729"/>
    </source>
</evidence>
<protein>
    <recommendedName>
        <fullName evidence="11">Bifunctional inhibitor/plant lipid transfer protein/seed storage helical domain-containing protein</fullName>
    </recommendedName>
</protein>
<dbReference type="InterPro" id="IPR016140">
    <property type="entry name" value="Bifunc_inhib/LTP/seed_store"/>
</dbReference>
<evidence type="ECO:0000313" key="13">
    <source>
        <dbReference type="Proteomes" id="UP000594263"/>
    </source>
</evidence>
<keyword evidence="7" id="KW-0325">Glycoprotein</keyword>
<feature type="chain" id="PRO_5029640820" description="Bifunctional inhibitor/plant lipid transfer protein/seed storage helical domain-containing protein" evidence="10">
    <location>
        <begin position="27"/>
        <end position="195"/>
    </location>
</feature>
<dbReference type="Gramene" id="Kaladp0012s0043.1.v1.1">
    <property type="protein sequence ID" value="Kaladp0012s0043.1.v1.1"/>
    <property type="gene ID" value="Kaladp0012s0043.v1.1"/>
</dbReference>
<dbReference type="Proteomes" id="UP000594263">
    <property type="component" value="Unplaced"/>
</dbReference>
<dbReference type="AlphaFoldDB" id="A0A7N0SYB7"/>
<dbReference type="SUPFAM" id="SSF47699">
    <property type="entry name" value="Bifunctional inhibitor/lipid-transfer protein/seed storage 2S albumin"/>
    <property type="match status" value="1"/>
</dbReference>
<reference evidence="12" key="1">
    <citation type="submission" date="2021-01" db="UniProtKB">
        <authorList>
            <consortium name="EnsemblPlants"/>
        </authorList>
    </citation>
    <scope>IDENTIFICATION</scope>
</reference>
<sequence>MASFKGTGAGLIVALLGILCCGGALAQSGCTTALLRLSPCLNFISGNSSSPSSSCCTQLANVVQSQPLCLCKALGGGSIVGVTINRTRALELPGACDVKTPPVSQCDTADGPTASPPSGSPISSPSASPSDSNGDSPADQHPTIPSDPSSGSGSGWALGPSANGAPGDDLIRLSAHILPILVLTVVSVASFRPWI</sequence>
<evidence type="ECO:0000256" key="8">
    <source>
        <dbReference type="ARBA" id="ARBA00023288"/>
    </source>
</evidence>
<dbReference type="GO" id="GO:0098552">
    <property type="term" value="C:side of membrane"/>
    <property type="evidence" value="ECO:0007669"/>
    <property type="project" value="UniProtKB-KW"/>
</dbReference>
<dbReference type="InterPro" id="IPR036312">
    <property type="entry name" value="Bifun_inhib/LTP/seed_sf"/>
</dbReference>
<dbReference type="CDD" id="cd00010">
    <property type="entry name" value="AAI_LTSS"/>
    <property type="match status" value="1"/>
</dbReference>
<comment type="subcellular location">
    <subcellularLocation>
        <location evidence="1">Cell membrane</location>
        <topology evidence="1">Lipid-anchor</topology>
        <topology evidence="1">GPI-anchor</topology>
    </subcellularLocation>
</comment>
<dbReference type="FunFam" id="1.10.110.10:FF:000001">
    <property type="entry name" value="Bifunctional inhibitor/lipid-transfer protein/seed storage 2S albumin superfamily protein"/>
    <property type="match status" value="1"/>
</dbReference>
<comment type="similarity">
    <text evidence="2">Belongs to the plant LTP family.</text>
</comment>
<dbReference type="PANTHER" id="PTHR33044">
    <property type="entry name" value="BIFUNCTIONAL INHIBITOR/LIPID-TRANSFER PROTEIN/SEED STORAGE 2S ALBUMIN SUPERFAMILY PROTEIN-RELATED"/>
    <property type="match status" value="1"/>
</dbReference>
<evidence type="ECO:0000256" key="10">
    <source>
        <dbReference type="SAM" id="SignalP"/>
    </source>
</evidence>
<dbReference type="OMA" id="NHTLAMR"/>
<evidence type="ECO:0000256" key="7">
    <source>
        <dbReference type="ARBA" id="ARBA00023180"/>
    </source>
</evidence>
<feature type="signal peptide" evidence="10">
    <location>
        <begin position="1"/>
        <end position="26"/>
    </location>
</feature>
<dbReference type="GO" id="GO:0005886">
    <property type="term" value="C:plasma membrane"/>
    <property type="evidence" value="ECO:0007669"/>
    <property type="project" value="UniProtKB-SubCell"/>
</dbReference>
<evidence type="ECO:0000256" key="3">
    <source>
        <dbReference type="ARBA" id="ARBA00022475"/>
    </source>
</evidence>
<dbReference type="Pfam" id="PF14368">
    <property type="entry name" value="LTP_2"/>
    <property type="match status" value="1"/>
</dbReference>
<keyword evidence="13" id="KW-1185">Reference proteome</keyword>
<keyword evidence="8" id="KW-0449">Lipoprotein</keyword>
<organism evidence="12 13">
    <name type="scientific">Kalanchoe fedtschenkoi</name>
    <name type="common">Lavender scallops</name>
    <name type="synonym">South American air plant</name>
    <dbReference type="NCBI Taxonomy" id="63787"/>
    <lineage>
        <taxon>Eukaryota</taxon>
        <taxon>Viridiplantae</taxon>
        <taxon>Streptophyta</taxon>
        <taxon>Embryophyta</taxon>
        <taxon>Tracheophyta</taxon>
        <taxon>Spermatophyta</taxon>
        <taxon>Magnoliopsida</taxon>
        <taxon>eudicotyledons</taxon>
        <taxon>Gunneridae</taxon>
        <taxon>Pentapetalae</taxon>
        <taxon>Saxifragales</taxon>
        <taxon>Crassulaceae</taxon>
        <taxon>Kalanchoe</taxon>
    </lineage>
</organism>
<feature type="region of interest" description="Disordered" evidence="9">
    <location>
        <begin position="103"/>
        <end position="161"/>
    </location>
</feature>